<evidence type="ECO:0000256" key="8">
    <source>
        <dbReference type="ARBA" id="ARBA00022833"/>
    </source>
</evidence>
<dbReference type="EMBL" id="CDHN01000001">
    <property type="protein sequence ID" value="CEJ82137.1"/>
    <property type="molecule type" value="Genomic_DNA"/>
</dbReference>
<feature type="signal peptide" evidence="9">
    <location>
        <begin position="1"/>
        <end position="19"/>
    </location>
</feature>
<dbReference type="FunFam" id="3.40.630.10:FF:000054">
    <property type="entry name" value="Peptide hydrolase"/>
    <property type="match status" value="1"/>
</dbReference>
<dbReference type="Pfam" id="PF02225">
    <property type="entry name" value="PA"/>
    <property type="match status" value="1"/>
</dbReference>
<proteinExistence type="inferred from homology"/>
<organism evidence="12 13">
    <name type="scientific">[Torrubiella] hemipterigena</name>
    <dbReference type="NCBI Taxonomy" id="1531966"/>
    <lineage>
        <taxon>Eukaryota</taxon>
        <taxon>Fungi</taxon>
        <taxon>Dikarya</taxon>
        <taxon>Ascomycota</taxon>
        <taxon>Pezizomycotina</taxon>
        <taxon>Sordariomycetes</taxon>
        <taxon>Hypocreomycetidae</taxon>
        <taxon>Hypocreales</taxon>
        <taxon>Clavicipitaceae</taxon>
        <taxon>Clavicipitaceae incertae sedis</taxon>
        <taxon>'Torrubiella' clade</taxon>
    </lineage>
</organism>
<dbReference type="PANTHER" id="PTHR12147">
    <property type="entry name" value="METALLOPEPTIDASE M28 FAMILY MEMBER"/>
    <property type="match status" value="1"/>
</dbReference>
<dbReference type="GO" id="GO:0004177">
    <property type="term" value="F:aminopeptidase activity"/>
    <property type="evidence" value="ECO:0007669"/>
    <property type="project" value="UniProtKB-KW"/>
</dbReference>
<keyword evidence="7 9" id="KW-0378">Hydrolase</keyword>
<dbReference type="HOGENOM" id="CLU_024336_0_1_1"/>
<comment type="similarity">
    <text evidence="2">Belongs to the peptidase M28 family. M28A subfamily.</text>
</comment>
<accession>A0A0A1T7A3</accession>
<dbReference type="PANTHER" id="PTHR12147:SF17">
    <property type="entry name" value="AMINOPEPTIDASE Y"/>
    <property type="match status" value="1"/>
</dbReference>
<evidence type="ECO:0000256" key="4">
    <source>
        <dbReference type="ARBA" id="ARBA00022670"/>
    </source>
</evidence>
<evidence type="ECO:0000259" key="10">
    <source>
        <dbReference type="Pfam" id="PF02225"/>
    </source>
</evidence>
<dbReference type="EC" id="3.4.-.-" evidence="9"/>
<feature type="chain" id="PRO_5005108680" description="Peptide hydrolase" evidence="9">
    <location>
        <begin position="20"/>
        <end position="518"/>
    </location>
</feature>
<dbReference type="GO" id="GO:0008235">
    <property type="term" value="F:metalloexopeptidase activity"/>
    <property type="evidence" value="ECO:0007669"/>
    <property type="project" value="InterPro"/>
</dbReference>
<evidence type="ECO:0000256" key="7">
    <source>
        <dbReference type="ARBA" id="ARBA00022801"/>
    </source>
</evidence>
<keyword evidence="8 9" id="KW-0862">Zinc</keyword>
<dbReference type="Gene3D" id="3.40.630.10">
    <property type="entry name" value="Zn peptidases"/>
    <property type="match status" value="1"/>
</dbReference>
<keyword evidence="5 9" id="KW-0479">Metal-binding</keyword>
<dbReference type="InterPro" id="IPR046450">
    <property type="entry name" value="PA_dom_sf"/>
</dbReference>
<keyword evidence="3" id="KW-0031">Aminopeptidase</keyword>
<reference evidence="12 13" key="1">
    <citation type="journal article" date="2015" name="Genome Announc.">
        <title>Draft Genome Sequence and Gene Annotation of the Entomopathogenic Fungus Verticillium hemipterigenum.</title>
        <authorList>
            <person name="Horn F."/>
            <person name="Habel A."/>
            <person name="Scharf D.H."/>
            <person name="Dworschak J."/>
            <person name="Brakhage A.A."/>
            <person name="Guthke R."/>
            <person name="Hertweck C."/>
            <person name="Linde J."/>
        </authorList>
    </citation>
    <scope>NUCLEOTIDE SEQUENCE [LARGE SCALE GENOMIC DNA]</scope>
</reference>
<dbReference type="OrthoDB" id="10013407at2759"/>
<dbReference type="Proteomes" id="UP000039046">
    <property type="component" value="Unassembled WGS sequence"/>
</dbReference>
<keyword evidence="6 9" id="KW-0732">Signal</keyword>
<evidence type="ECO:0000259" key="11">
    <source>
        <dbReference type="Pfam" id="PF04389"/>
    </source>
</evidence>
<dbReference type="GO" id="GO:0006508">
    <property type="term" value="P:proteolysis"/>
    <property type="evidence" value="ECO:0007669"/>
    <property type="project" value="UniProtKB-KW"/>
</dbReference>
<dbReference type="STRING" id="1531966.A0A0A1T7A3"/>
<dbReference type="InterPro" id="IPR045175">
    <property type="entry name" value="M28_fam"/>
</dbReference>
<comment type="cofactor">
    <cofactor evidence="1">
        <name>Zn(2+)</name>
        <dbReference type="ChEBI" id="CHEBI:29105"/>
    </cofactor>
</comment>
<keyword evidence="4 9" id="KW-0645">Protease</keyword>
<dbReference type="GO" id="GO:0046872">
    <property type="term" value="F:metal ion binding"/>
    <property type="evidence" value="ECO:0007669"/>
    <property type="project" value="UniProtKB-KW"/>
</dbReference>
<feature type="domain" description="Peptidase M28" evidence="11">
    <location>
        <begin position="273"/>
        <end position="482"/>
    </location>
</feature>
<dbReference type="InterPro" id="IPR003137">
    <property type="entry name" value="PA_domain"/>
</dbReference>
<evidence type="ECO:0000313" key="13">
    <source>
        <dbReference type="Proteomes" id="UP000039046"/>
    </source>
</evidence>
<evidence type="ECO:0000256" key="9">
    <source>
        <dbReference type="RuleBase" id="RU361240"/>
    </source>
</evidence>
<dbReference type="InterPro" id="IPR007484">
    <property type="entry name" value="Peptidase_M28"/>
</dbReference>
<feature type="domain" description="PA" evidence="10">
    <location>
        <begin position="161"/>
        <end position="244"/>
    </location>
</feature>
<evidence type="ECO:0000256" key="2">
    <source>
        <dbReference type="ARBA" id="ARBA00005957"/>
    </source>
</evidence>
<protein>
    <recommendedName>
        <fullName evidence="9">Peptide hydrolase</fullName>
        <ecNumber evidence="9">3.4.-.-</ecNumber>
    </recommendedName>
</protein>
<evidence type="ECO:0000256" key="3">
    <source>
        <dbReference type="ARBA" id="ARBA00022438"/>
    </source>
</evidence>
<name>A0A0A1T7A3_9HYPO</name>
<dbReference type="Gene3D" id="3.50.30.30">
    <property type="match status" value="1"/>
</dbReference>
<evidence type="ECO:0000256" key="1">
    <source>
        <dbReference type="ARBA" id="ARBA00001947"/>
    </source>
</evidence>
<dbReference type="Pfam" id="PF04389">
    <property type="entry name" value="Peptidase_M28"/>
    <property type="match status" value="1"/>
</dbReference>
<dbReference type="AlphaFoldDB" id="A0A0A1T7A3"/>
<evidence type="ECO:0000313" key="12">
    <source>
        <dbReference type="EMBL" id="CEJ82137.1"/>
    </source>
</evidence>
<sequence>MPAPSRILSLAAAAALCTAHNSQTPLNAPGASTELQLEAVEMPGLSDYATKPIVDSQMLQDSIKIKTLYKRAEHLYQIAKLSEPEFNHPTRVIGSKGHDATRKYIIDTLESLGGYYNVSTQDFPVVMSHVYESRLVIGDVVSKSARPMGLTPPTKNNQPVFGRVTLAKNNGCSPSDYASDVKGSIVLIERGACSFADKSIQAGRAGAATAVIYNTDDGELNGSLTEATDDMVATFGIDGKEGQQFVEKFKRSTSPLDGITYVDSEVNKFSTTNIIAQTANGDADNCVMLGGHSDSVGAGPGINDDGSGSLTTLEIAVQLSKFRVNNCVRLAWWSAEEEGLWGSSFYAKSLSPEENQKVRLFMDYDMLASPNFAYQIYNSTNDNNPAGSEELRDLYIKFYKDNGLKYTFIPFDGRSDYVGFLRSGIPSGGIATGAEGIKTKEEEKMFGGKAGDWYDPAYHQLEDDVGNLNLTAWEINSKLVAHSVGTYARSFKDYPKRVASAATASQQEFKYRGGSLIM</sequence>
<gene>
    <name evidence="12" type="ORF">VHEMI02222</name>
</gene>
<evidence type="ECO:0000256" key="5">
    <source>
        <dbReference type="ARBA" id="ARBA00022723"/>
    </source>
</evidence>
<dbReference type="SUPFAM" id="SSF52025">
    <property type="entry name" value="PA domain"/>
    <property type="match status" value="1"/>
</dbReference>
<keyword evidence="13" id="KW-1185">Reference proteome</keyword>
<evidence type="ECO:0000256" key="6">
    <source>
        <dbReference type="ARBA" id="ARBA00022729"/>
    </source>
</evidence>
<dbReference type="SUPFAM" id="SSF53187">
    <property type="entry name" value="Zn-dependent exopeptidases"/>
    <property type="match status" value="1"/>
</dbReference>